<dbReference type="EMBL" id="JARBJD010000002">
    <property type="protein sequence ID" value="KAK2964632.1"/>
    <property type="molecule type" value="Genomic_DNA"/>
</dbReference>
<name>A0ABQ9YLK7_9EUKA</name>
<keyword evidence="2" id="KW-1185">Reference proteome</keyword>
<accession>A0ABQ9YLK7</accession>
<gene>
    <name evidence="1" type="ORF">BLNAU_549</name>
</gene>
<comment type="caution">
    <text evidence="1">The sequence shown here is derived from an EMBL/GenBank/DDBJ whole genome shotgun (WGS) entry which is preliminary data.</text>
</comment>
<evidence type="ECO:0000313" key="2">
    <source>
        <dbReference type="Proteomes" id="UP001281761"/>
    </source>
</evidence>
<evidence type="ECO:0000313" key="1">
    <source>
        <dbReference type="EMBL" id="KAK2964632.1"/>
    </source>
</evidence>
<organism evidence="1 2">
    <name type="scientific">Blattamonas nauphoetae</name>
    <dbReference type="NCBI Taxonomy" id="2049346"/>
    <lineage>
        <taxon>Eukaryota</taxon>
        <taxon>Metamonada</taxon>
        <taxon>Preaxostyla</taxon>
        <taxon>Oxymonadida</taxon>
        <taxon>Blattamonas</taxon>
    </lineage>
</organism>
<protein>
    <submittedName>
        <fullName evidence="1">Uncharacterized protein</fullName>
    </submittedName>
</protein>
<dbReference type="Proteomes" id="UP001281761">
    <property type="component" value="Unassembled WGS sequence"/>
</dbReference>
<sequence>MKERLASSKLGSGRQNVSSVMMKRRWRGFGKSLRTIWMNFEGKLKKRGKITRLQLSRWKRKMLFSGKNSKNTKRRALRNSGLCCSSSYSFFIISSCLNTVSQ</sequence>
<reference evidence="1 2" key="1">
    <citation type="journal article" date="2022" name="bioRxiv">
        <title>Genomics of Preaxostyla Flagellates Illuminates Evolutionary Transitions and the Path Towards Mitochondrial Loss.</title>
        <authorList>
            <person name="Novak L.V.F."/>
            <person name="Treitli S.C."/>
            <person name="Pyrih J."/>
            <person name="Halakuc P."/>
            <person name="Pipaliya S.V."/>
            <person name="Vacek V."/>
            <person name="Brzon O."/>
            <person name="Soukal P."/>
            <person name="Eme L."/>
            <person name="Dacks J.B."/>
            <person name="Karnkowska A."/>
            <person name="Elias M."/>
            <person name="Hampl V."/>
        </authorList>
    </citation>
    <scope>NUCLEOTIDE SEQUENCE [LARGE SCALE GENOMIC DNA]</scope>
    <source>
        <strain evidence="1">NAU3</strain>
        <tissue evidence="1">Gut</tissue>
    </source>
</reference>
<proteinExistence type="predicted"/>